<dbReference type="EMBL" id="CAVNYO010000476">
    <property type="protein sequence ID" value="CAK5283819.1"/>
    <property type="molecule type" value="Genomic_DNA"/>
</dbReference>
<keyword evidence="4" id="KW-1185">Reference proteome</keyword>
<feature type="domain" description="F-box" evidence="2">
    <location>
        <begin position="2"/>
        <end position="47"/>
    </location>
</feature>
<feature type="region of interest" description="Disordered" evidence="1">
    <location>
        <begin position="389"/>
        <end position="452"/>
    </location>
</feature>
<dbReference type="InterPro" id="IPR001810">
    <property type="entry name" value="F-box_dom"/>
</dbReference>
<sequence>MAIDGYALPPEIWLHIWSYSPRHHLLRLVLVCQLFRSLLQPTVFRQIEQRAAGLESSIDWIAHTQKFCRSASRYRWISQGALCREVVTMTFSGTHRLETLPRRFPNVKHIHLVHDSYLRAWNAFKEALLTFINLHIVSLTAVPVDTSIRTALSSIPRLKTLELGDCSITAHDGPLLPLTELVIRGRILDPRAVASPLLLARAETIAELKLARRYDEYALLRGFIKMQTTCGSLTVLSLPFFDGDAQTFFDFLRLCANVTTLNMDMAPERDFDESFPGDATILPVLSSISAPHRWVRFFAPGRPITSLDLSDVSWRVSLDPWDEVQRTLGILLASGAELRNLSLFVFTQTVPEVTTYLTSCWPHSLVDLRLTVWDLCGFYSSRRQRVRRASEAIPKPNPDDFDSRLVDLDGDHPRPDSPPLSRPSSPSEGSIIVEGPAAFQPSDFSREDGDRRPLSFAARPEYLQDFSLTDKLLNDRNC</sequence>
<organism evidence="3 4">
    <name type="scientific">Mycena citricolor</name>
    <dbReference type="NCBI Taxonomy" id="2018698"/>
    <lineage>
        <taxon>Eukaryota</taxon>
        <taxon>Fungi</taxon>
        <taxon>Dikarya</taxon>
        <taxon>Basidiomycota</taxon>
        <taxon>Agaricomycotina</taxon>
        <taxon>Agaricomycetes</taxon>
        <taxon>Agaricomycetidae</taxon>
        <taxon>Agaricales</taxon>
        <taxon>Marasmiineae</taxon>
        <taxon>Mycenaceae</taxon>
        <taxon>Mycena</taxon>
    </lineage>
</organism>
<evidence type="ECO:0000256" key="1">
    <source>
        <dbReference type="SAM" id="MobiDB-lite"/>
    </source>
</evidence>
<comment type="caution">
    <text evidence="3">The sequence shown here is derived from an EMBL/GenBank/DDBJ whole genome shotgun (WGS) entry which is preliminary data.</text>
</comment>
<proteinExistence type="predicted"/>
<dbReference type="SUPFAM" id="SSF81383">
    <property type="entry name" value="F-box domain"/>
    <property type="match status" value="1"/>
</dbReference>
<dbReference type="SUPFAM" id="SSF52047">
    <property type="entry name" value="RNI-like"/>
    <property type="match status" value="1"/>
</dbReference>
<dbReference type="InterPro" id="IPR032675">
    <property type="entry name" value="LRR_dom_sf"/>
</dbReference>
<name>A0AAD2HZ08_9AGAR</name>
<dbReference type="AlphaFoldDB" id="A0AAD2HZ08"/>
<dbReference type="InterPro" id="IPR036047">
    <property type="entry name" value="F-box-like_dom_sf"/>
</dbReference>
<feature type="compositionally biased region" description="Basic and acidic residues" evidence="1">
    <location>
        <begin position="397"/>
        <end position="415"/>
    </location>
</feature>
<dbReference type="Gene3D" id="3.80.10.10">
    <property type="entry name" value="Ribonuclease Inhibitor"/>
    <property type="match status" value="1"/>
</dbReference>
<protein>
    <recommendedName>
        <fullName evidence="2">F-box domain-containing protein</fullName>
    </recommendedName>
</protein>
<dbReference type="Gene3D" id="1.20.1280.50">
    <property type="match status" value="1"/>
</dbReference>
<evidence type="ECO:0000259" key="2">
    <source>
        <dbReference type="PROSITE" id="PS50181"/>
    </source>
</evidence>
<reference evidence="3" key="1">
    <citation type="submission" date="2023-11" db="EMBL/GenBank/DDBJ databases">
        <authorList>
            <person name="De Vega J J."/>
            <person name="De Vega J J."/>
        </authorList>
    </citation>
    <scope>NUCLEOTIDE SEQUENCE</scope>
</reference>
<evidence type="ECO:0000313" key="3">
    <source>
        <dbReference type="EMBL" id="CAK5283819.1"/>
    </source>
</evidence>
<dbReference type="Pfam" id="PF12937">
    <property type="entry name" value="F-box-like"/>
    <property type="match status" value="1"/>
</dbReference>
<gene>
    <name evidence="3" type="ORF">MYCIT1_LOCUS36659</name>
</gene>
<dbReference type="SMART" id="SM00256">
    <property type="entry name" value="FBOX"/>
    <property type="match status" value="1"/>
</dbReference>
<dbReference type="CDD" id="cd09917">
    <property type="entry name" value="F-box_SF"/>
    <property type="match status" value="1"/>
</dbReference>
<dbReference type="PROSITE" id="PS50181">
    <property type="entry name" value="FBOX"/>
    <property type="match status" value="1"/>
</dbReference>
<evidence type="ECO:0000313" key="4">
    <source>
        <dbReference type="Proteomes" id="UP001295794"/>
    </source>
</evidence>
<accession>A0AAD2HZ08</accession>
<dbReference type="Proteomes" id="UP001295794">
    <property type="component" value="Unassembled WGS sequence"/>
</dbReference>